<feature type="compositionally biased region" description="Gly residues" evidence="1">
    <location>
        <begin position="144"/>
        <end position="153"/>
    </location>
</feature>
<proteinExistence type="predicted"/>
<reference evidence="2" key="1">
    <citation type="journal article" date="2020" name="Nature">
        <title>Giant virus diversity and host interactions through global metagenomics.</title>
        <authorList>
            <person name="Schulz F."/>
            <person name="Roux S."/>
            <person name="Paez-Espino D."/>
            <person name="Jungbluth S."/>
            <person name="Walsh D.A."/>
            <person name="Denef V.J."/>
            <person name="McMahon K.D."/>
            <person name="Konstantinidis K.T."/>
            <person name="Eloe-Fadrosh E.A."/>
            <person name="Kyrpides N.C."/>
            <person name="Woyke T."/>
        </authorList>
    </citation>
    <scope>NUCLEOTIDE SEQUENCE</scope>
    <source>
        <strain evidence="2">GVMAG-S-1062768-28</strain>
    </source>
</reference>
<feature type="region of interest" description="Disordered" evidence="1">
    <location>
        <begin position="120"/>
        <end position="176"/>
    </location>
</feature>
<dbReference type="EMBL" id="MN740694">
    <property type="protein sequence ID" value="QHU08036.1"/>
    <property type="molecule type" value="Genomic_DNA"/>
</dbReference>
<protein>
    <recommendedName>
        <fullName evidence="3">Thioredoxin domain-containing protein</fullName>
    </recommendedName>
</protein>
<organism evidence="2">
    <name type="scientific">viral metagenome</name>
    <dbReference type="NCBI Taxonomy" id="1070528"/>
    <lineage>
        <taxon>unclassified sequences</taxon>
        <taxon>metagenomes</taxon>
        <taxon>organismal metagenomes</taxon>
    </lineage>
</organism>
<sequence>MSTEYNIDDFSLDGGKLRLAQRGPVAVFFMSKSDPKHMQVLQVLKTIRLDKLEIGFLDITKGKNREVIIMSRDTNTPITQLPYLAYFYDTKLKAKYKSDVTKSALERYFLEKMMESATQSASSGKSLVNDPSKKFSMAQQQSSSGGGAGGGGKPVDPRALGGMVGQNVAWRTETAK</sequence>
<accession>A0A6C0JTA6</accession>
<evidence type="ECO:0000313" key="2">
    <source>
        <dbReference type="EMBL" id="QHU08036.1"/>
    </source>
</evidence>
<evidence type="ECO:0000256" key="1">
    <source>
        <dbReference type="SAM" id="MobiDB-lite"/>
    </source>
</evidence>
<evidence type="ECO:0008006" key="3">
    <source>
        <dbReference type="Google" id="ProtNLM"/>
    </source>
</evidence>
<name>A0A6C0JTA6_9ZZZZ</name>
<dbReference type="AlphaFoldDB" id="A0A6C0JTA6"/>